<name>A0ABU3VLM7_9RHOB</name>
<keyword evidence="5 6" id="KW-0720">Serine protease</keyword>
<keyword evidence="3" id="KW-0732">Signal</keyword>
<proteinExistence type="inferred from homology"/>
<dbReference type="RefSeq" id="WP_316782702.1">
    <property type="nucleotide sequence ID" value="NZ_JASMWN010000044.1"/>
</dbReference>
<dbReference type="EC" id="3.4.21.-" evidence="6"/>
<keyword evidence="4 6" id="KW-0378">Hydrolase</keyword>
<evidence type="ECO:0000313" key="8">
    <source>
        <dbReference type="Proteomes" id="UP001255416"/>
    </source>
</evidence>
<gene>
    <name evidence="7" type="ORF">QO231_24990</name>
</gene>
<dbReference type="Gene3D" id="2.40.10.10">
    <property type="entry name" value="Trypsin-like serine proteases"/>
    <property type="match status" value="2"/>
</dbReference>
<accession>A0ABU3VLM7</accession>
<evidence type="ECO:0000256" key="3">
    <source>
        <dbReference type="ARBA" id="ARBA00022729"/>
    </source>
</evidence>
<evidence type="ECO:0000256" key="2">
    <source>
        <dbReference type="ARBA" id="ARBA00022670"/>
    </source>
</evidence>
<dbReference type="PRINTS" id="PR00839">
    <property type="entry name" value="V8PROTEASE"/>
</dbReference>
<dbReference type="PANTHER" id="PTHR15462:SF8">
    <property type="entry name" value="SERINE PROTEASE"/>
    <property type="match status" value="1"/>
</dbReference>
<dbReference type="InterPro" id="IPR009003">
    <property type="entry name" value="Peptidase_S1_PA"/>
</dbReference>
<dbReference type="SUPFAM" id="SSF50494">
    <property type="entry name" value="Trypsin-like serine proteases"/>
    <property type="match status" value="1"/>
</dbReference>
<dbReference type="EMBL" id="JASMWN010000044">
    <property type="protein sequence ID" value="MDU9007081.1"/>
    <property type="molecule type" value="Genomic_DNA"/>
</dbReference>
<dbReference type="PANTHER" id="PTHR15462">
    <property type="entry name" value="SERINE PROTEASE"/>
    <property type="match status" value="1"/>
</dbReference>
<dbReference type="InterPro" id="IPR050966">
    <property type="entry name" value="Glutamyl_endopeptidase"/>
</dbReference>
<dbReference type="Proteomes" id="UP001255416">
    <property type="component" value="Unassembled WGS sequence"/>
</dbReference>
<comment type="similarity">
    <text evidence="1 6">Belongs to the peptidase S1B family.</text>
</comment>
<keyword evidence="2 6" id="KW-0645">Protease</keyword>
<evidence type="ECO:0000256" key="6">
    <source>
        <dbReference type="RuleBase" id="RU004296"/>
    </source>
</evidence>
<reference evidence="8" key="1">
    <citation type="submission" date="2023-05" db="EMBL/GenBank/DDBJ databases">
        <title>Sedimentitalea sp. nov. JM2-8.</title>
        <authorList>
            <person name="Huang J."/>
        </authorList>
    </citation>
    <scope>NUCLEOTIDE SEQUENCE [LARGE SCALE GENOMIC DNA]</scope>
    <source>
        <strain evidence="8">KHS03</strain>
    </source>
</reference>
<dbReference type="InterPro" id="IPR008256">
    <property type="entry name" value="Peptidase_S1B"/>
</dbReference>
<evidence type="ECO:0000256" key="4">
    <source>
        <dbReference type="ARBA" id="ARBA00022801"/>
    </source>
</evidence>
<dbReference type="InterPro" id="IPR043504">
    <property type="entry name" value="Peptidase_S1_PA_chymotrypsin"/>
</dbReference>
<sequence>MPIKKTVKTTRKPTAPLYLDEAVEKIGSREPLGELKDARLDFNLLVGSFQEPDVEVELARLKGDHLQSGKGKSGRRGQGYELKLSLSNVALGAHVLPPPIEAREFENDRDIHEAQQDFPEFEGKLPDHLPMRVLPRRLAAKLKVPRRFDAEKASSDLSERPHNATTIFAPDQRYTFNDTAFPWSTVGRIDTPGGSASGAMVGPRHVLTCSHAIQWNADGTAGWVKFTPSYFDGSAPFGVAWGTMVYWEGVKVVGPSINRNEGQHDYVCVVLNTRIGDLTGWMGSRSWSDDWDNEPYWSHIGYPGDLAGAQRPSFQSGISLDGSFWDREVHTRIFHRGDVWPGQSGGPFFAWWAGESWPRVVADQSGQTSSENSASGGAHMVDCIIRARNDFP</sequence>
<keyword evidence="8" id="KW-1185">Reference proteome</keyword>
<evidence type="ECO:0000313" key="7">
    <source>
        <dbReference type="EMBL" id="MDU9007081.1"/>
    </source>
</evidence>
<organism evidence="7 8">
    <name type="scientific">Sedimentitalea todarodis</name>
    <dbReference type="NCBI Taxonomy" id="1631240"/>
    <lineage>
        <taxon>Bacteria</taxon>
        <taxon>Pseudomonadati</taxon>
        <taxon>Pseudomonadota</taxon>
        <taxon>Alphaproteobacteria</taxon>
        <taxon>Rhodobacterales</taxon>
        <taxon>Paracoccaceae</taxon>
        <taxon>Sedimentitalea</taxon>
    </lineage>
</organism>
<evidence type="ECO:0000256" key="5">
    <source>
        <dbReference type="ARBA" id="ARBA00022825"/>
    </source>
</evidence>
<evidence type="ECO:0000256" key="1">
    <source>
        <dbReference type="ARBA" id="ARBA00008764"/>
    </source>
</evidence>
<comment type="caution">
    <text evidence="7">The sequence shown here is derived from an EMBL/GenBank/DDBJ whole genome shotgun (WGS) entry which is preliminary data.</text>
</comment>
<protein>
    <recommendedName>
        <fullName evidence="6">Serine protease</fullName>
        <ecNumber evidence="6">3.4.21.-</ecNumber>
    </recommendedName>
</protein>